<evidence type="ECO:0000256" key="5">
    <source>
        <dbReference type="ARBA" id="ARBA00023136"/>
    </source>
</evidence>
<keyword evidence="7" id="KW-0139">CF(1)</keyword>
<organism evidence="8 9">
    <name type="scientific">Fodinisporobacter ferrooxydans</name>
    <dbReference type="NCBI Taxonomy" id="2901836"/>
    <lineage>
        <taxon>Bacteria</taxon>
        <taxon>Bacillati</taxon>
        <taxon>Bacillota</taxon>
        <taxon>Bacilli</taxon>
        <taxon>Bacillales</taxon>
        <taxon>Alicyclobacillaceae</taxon>
        <taxon>Fodinisporobacter</taxon>
    </lineage>
</organism>
<keyword evidence="3 7" id="KW-0375">Hydrogen ion transport</keyword>
<comment type="function">
    <text evidence="7">This protein is part of the stalk that links CF(0) to CF(1). It either transmits conformational changes from CF(0) to CF(1) or is implicated in proton conduction.</text>
</comment>
<evidence type="ECO:0000256" key="7">
    <source>
        <dbReference type="HAMAP-Rule" id="MF_01416"/>
    </source>
</evidence>
<dbReference type="InterPro" id="IPR026015">
    <property type="entry name" value="ATP_synth_OSCP/delta_N_sf"/>
</dbReference>
<evidence type="ECO:0000313" key="9">
    <source>
        <dbReference type="Proteomes" id="UP000830167"/>
    </source>
</evidence>
<comment type="function">
    <text evidence="7">F(1)F(0) ATP synthase produces ATP from ADP in the presence of a proton or sodium gradient. F-type ATPases consist of two structural domains, F(1) containing the extramembraneous catalytic core and F(0) containing the membrane proton channel, linked together by a central stalk and a peripheral stalk. During catalysis, ATP synthesis in the catalytic domain of F(1) is coupled via a rotary mechanism of the central stalk subunits to proton translocation.</text>
</comment>
<dbReference type="NCBIfam" id="NF004403">
    <property type="entry name" value="PRK05758.2-4"/>
    <property type="match status" value="1"/>
</dbReference>
<keyword evidence="7" id="KW-1003">Cell membrane</keyword>
<evidence type="ECO:0000256" key="1">
    <source>
        <dbReference type="ARBA" id="ARBA00004370"/>
    </source>
</evidence>
<proteinExistence type="inferred from homology"/>
<evidence type="ECO:0000256" key="2">
    <source>
        <dbReference type="ARBA" id="ARBA00022448"/>
    </source>
</evidence>
<evidence type="ECO:0000256" key="3">
    <source>
        <dbReference type="ARBA" id="ARBA00022781"/>
    </source>
</evidence>
<dbReference type="EMBL" id="CP089291">
    <property type="protein sequence ID" value="UOF91582.1"/>
    <property type="molecule type" value="Genomic_DNA"/>
</dbReference>
<dbReference type="HAMAP" id="MF_01416">
    <property type="entry name" value="ATP_synth_delta_bact"/>
    <property type="match status" value="1"/>
</dbReference>
<evidence type="ECO:0000256" key="4">
    <source>
        <dbReference type="ARBA" id="ARBA00023065"/>
    </source>
</evidence>
<dbReference type="Proteomes" id="UP000830167">
    <property type="component" value="Chromosome"/>
</dbReference>
<evidence type="ECO:0000313" key="8">
    <source>
        <dbReference type="EMBL" id="UOF91582.1"/>
    </source>
</evidence>
<reference evidence="8" key="1">
    <citation type="submission" date="2021-12" db="EMBL/GenBank/DDBJ databases">
        <title>Alicyclobacillaceae gen. nov., sp. nov., isolated from chalcocite enrichment system.</title>
        <authorList>
            <person name="Jiang Z."/>
        </authorList>
    </citation>
    <scope>NUCLEOTIDE SEQUENCE</scope>
    <source>
        <strain evidence="8">MYW30-H2</strain>
    </source>
</reference>
<comment type="subcellular location">
    <subcellularLocation>
        <location evidence="7">Cell membrane</location>
        <topology evidence="7">Peripheral membrane protein</topology>
    </subcellularLocation>
    <subcellularLocation>
        <location evidence="1">Membrane</location>
    </subcellularLocation>
</comment>
<name>A0ABY4CQ71_9BACL</name>
<dbReference type="Pfam" id="PF00213">
    <property type="entry name" value="OSCP"/>
    <property type="match status" value="1"/>
</dbReference>
<evidence type="ECO:0000256" key="6">
    <source>
        <dbReference type="ARBA" id="ARBA00023310"/>
    </source>
</evidence>
<dbReference type="InterPro" id="IPR000711">
    <property type="entry name" value="ATPase_OSCP/dsu"/>
</dbReference>
<dbReference type="PANTHER" id="PTHR11910">
    <property type="entry name" value="ATP SYNTHASE DELTA CHAIN"/>
    <property type="match status" value="1"/>
</dbReference>
<dbReference type="NCBIfam" id="TIGR01145">
    <property type="entry name" value="ATP_synt_delta"/>
    <property type="match status" value="1"/>
</dbReference>
<protein>
    <recommendedName>
        <fullName evidence="7">ATP synthase subunit delta</fullName>
    </recommendedName>
    <alternativeName>
        <fullName evidence="7">ATP synthase F(1) sector subunit delta</fullName>
    </alternativeName>
    <alternativeName>
        <fullName evidence="7">F-type ATPase subunit delta</fullName>
        <shortName evidence="7">F-ATPase subunit delta</shortName>
    </alternativeName>
</protein>
<sequence>MLKGAVAKRYAKALYEVAREKQATERVATDMALVAKTVQESADLQKTLLNPTIPMTVKQQIIADVFQTSVHEVVINFLNVLVQRHREAYISVLAEEFNRLADAEKGRVQVHIESAIALSDSELSNVKEHLTGLQGKQVELITSVNPDLIGGVRLTIGDRVIDASVKTQLEKFRNTFAQSSAVR</sequence>
<dbReference type="RefSeq" id="WP_347438275.1">
    <property type="nucleotide sequence ID" value="NZ_CP089291.1"/>
</dbReference>
<dbReference type="PRINTS" id="PR00125">
    <property type="entry name" value="ATPASEDELTA"/>
</dbReference>
<dbReference type="Gene3D" id="1.10.520.20">
    <property type="entry name" value="N-terminal domain of the delta subunit of the F1F0-ATP synthase"/>
    <property type="match status" value="1"/>
</dbReference>
<keyword evidence="6 7" id="KW-0066">ATP synthesis</keyword>
<gene>
    <name evidence="7" type="primary">atpH</name>
    <name evidence="8" type="ORF">LSG31_04845</name>
</gene>
<comment type="similarity">
    <text evidence="7">Belongs to the ATPase delta chain family.</text>
</comment>
<keyword evidence="5 7" id="KW-0472">Membrane</keyword>
<dbReference type="SUPFAM" id="SSF47928">
    <property type="entry name" value="N-terminal domain of the delta subunit of the F1F0-ATP synthase"/>
    <property type="match status" value="1"/>
</dbReference>
<accession>A0ABY4CQ71</accession>
<keyword evidence="4 7" id="KW-0406">Ion transport</keyword>
<keyword evidence="9" id="KW-1185">Reference proteome</keyword>
<keyword evidence="2 7" id="KW-0813">Transport</keyword>